<proteinExistence type="predicted"/>
<dbReference type="Pfam" id="PF12616">
    <property type="entry name" value="DUF3775"/>
    <property type="match status" value="1"/>
</dbReference>
<organism evidence="1 2">
    <name type="scientific">Chelatococcus daeguensis</name>
    <dbReference type="NCBI Taxonomy" id="444444"/>
    <lineage>
        <taxon>Bacteria</taxon>
        <taxon>Pseudomonadati</taxon>
        <taxon>Pseudomonadota</taxon>
        <taxon>Alphaproteobacteria</taxon>
        <taxon>Hyphomicrobiales</taxon>
        <taxon>Chelatococcaceae</taxon>
        <taxon>Chelatococcus</taxon>
    </lineage>
</organism>
<keyword evidence="2" id="KW-1185">Reference proteome</keyword>
<evidence type="ECO:0008006" key="3">
    <source>
        <dbReference type="Google" id="ProtNLM"/>
    </source>
</evidence>
<sequence>MPRPPNLSIALDKVCFIIIKARQFDVKDDVTEPHPASNASDDGMRSVLEDHRDDPVAAELAAAIAALNEDEQIDLVALAWLGRGDAGLDGWVDLRAEAERAHNTRTARYLMGIPLLADYLEEGLSQFGLSCSDMESEHL</sequence>
<dbReference type="KEGG" id="cdq:BOQ54_09160"/>
<reference evidence="1 2" key="1">
    <citation type="submission" date="2016-11" db="EMBL/GenBank/DDBJ databases">
        <title>Complete genome sequence of the aerobically denitrifying bacterium Chelatococcus daeguensis TAD1.</title>
        <authorList>
            <person name="Yang Y."/>
            <person name="Huang S."/>
            <person name="Lin E."/>
        </authorList>
    </citation>
    <scope>NUCLEOTIDE SEQUENCE [LARGE SCALE GENOMIC DNA]</scope>
    <source>
        <strain evidence="1 2">TAD1</strain>
    </source>
</reference>
<accession>A0AAC9NYU1</accession>
<dbReference type="AlphaFoldDB" id="A0AAC9NYU1"/>
<evidence type="ECO:0000313" key="2">
    <source>
        <dbReference type="Proteomes" id="UP000182703"/>
    </source>
</evidence>
<name>A0AAC9NYU1_9HYPH</name>
<dbReference type="RefSeq" id="WP_055458333.1">
    <property type="nucleotide sequence ID" value="NZ_CP018095.1"/>
</dbReference>
<gene>
    <name evidence="1" type="ORF">BOQ54_09160</name>
</gene>
<dbReference type="Proteomes" id="UP000182703">
    <property type="component" value="Chromosome"/>
</dbReference>
<evidence type="ECO:0000313" key="1">
    <source>
        <dbReference type="EMBL" id="APF37478.1"/>
    </source>
</evidence>
<dbReference type="EMBL" id="CP018095">
    <property type="protein sequence ID" value="APF37478.1"/>
    <property type="molecule type" value="Genomic_DNA"/>
</dbReference>
<dbReference type="InterPro" id="IPR022254">
    <property type="entry name" value="DUF3775"/>
</dbReference>
<protein>
    <recommendedName>
        <fullName evidence="3">DUF3775 domain-containing protein</fullName>
    </recommendedName>
</protein>